<protein>
    <submittedName>
        <fullName evidence="1">Uncharacterized protein</fullName>
    </submittedName>
</protein>
<sequence>MKPTLERAARAICRFEGHPENIQFEGRAMWQSYLPQARAVLQAIEEPDMAMVSAAVDKAKQIGAGDFVGIYRAMIGAVIEG</sequence>
<evidence type="ECO:0000313" key="1">
    <source>
        <dbReference type="EMBL" id="MBB3928975.1"/>
    </source>
</evidence>
<gene>
    <name evidence="1" type="ORF">GGR43_004726</name>
</gene>
<dbReference type="Proteomes" id="UP000571950">
    <property type="component" value="Unassembled WGS sequence"/>
</dbReference>
<proteinExistence type="predicted"/>
<evidence type="ECO:0000313" key="2">
    <source>
        <dbReference type="Proteomes" id="UP000571950"/>
    </source>
</evidence>
<dbReference type="AlphaFoldDB" id="A0A7W6BRX4"/>
<keyword evidence="2" id="KW-1185">Reference proteome</keyword>
<accession>A0A7W6BRX4</accession>
<dbReference type="EMBL" id="JACIDT010000065">
    <property type="protein sequence ID" value="MBB3928975.1"/>
    <property type="molecule type" value="Genomic_DNA"/>
</dbReference>
<comment type="caution">
    <text evidence="1">The sequence shown here is derived from an EMBL/GenBank/DDBJ whole genome shotgun (WGS) entry which is preliminary data.</text>
</comment>
<name>A0A7W6BRX4_9SPHN</name>
<reference evidence="1 2" key="1">
    <citation type="submission" date="2020-08" db="EMBL/GenBank/DDBJ databases">
        <title>Genomic Encyclopedia of Type Strains, Phase IV (KMG-IV): sequencing the most valuable type-strain genomes for metagenomic binning, comparative biology and taxonomic classification.</title>
        <authorList>
            <person name="Goeker M."/>
        </authorList>
    </citation>
    <scope>NUCLEOTIDE SEQUENCE [LARGE SCALE GENOMIC DNA]</scope>
    <source>
        <strain evidence="1 2">DSM 26189</strain>
    </source>
</reference>
<organism evidence="1 2">
    <name type="scientific">Sphingobium jiangsuense</name>
    <dbReference type="NCBI Taxonomy" id="870476"/>
    <lineage>
        <taxon>Bacteria</taxon>
        <taxon>Pseudomonadati</taxon>
        <taxon>Pseudomonadota</taxon>
        <taxon>Alphaproteobacteria</taxon>
        <taxon>Sphingomonadales</taxon>
        <taxon>Sphingomonadaceae</taxon>
        <taxon>Sphingobium</taxon>
    </lineage>
</organism>